<organism evidence="6 7">
    <name type="scientific">Sphingomonas canadensis</name>
    <dbReference type="NCBI Taxonomy" id="1219257"/>
    <lineage>
        <taxon>Bacteria</taxon>
        <taxon>Pseudomonadati</taxon>
        <taxon>Pseudomonadota</taxon>
        <taxon>Alphaproteobacteria</taxon>
        <taxon>Sphingomonadales</taxon>
        <taxon>Sphingomonadaceae</taxon>
        <taxon>Sphingomonas</taxon>
    </lineage>
</organism>
<evidence type="ECO:0000256" key="3">
    <source>
        <dbReference type="ARBA" id="ARBA00022857"/>
    </source>
</evidence>
<dbReference type="GO" id="GO:0035527">
    <property type="term" value="F:3-hydroxypropionate dehydrogenase (NADP+) activity"/>
    <property type="evidence" value="ECO:0007669"/>
    <property type="project" value="UniProtKB-EC"/>
</dbReference>
<feature type="domain" description="Nitroreductase" evidence="5">
    <location>
        <begin position="18"/>
        <end position="157"/>
    </location>
</feature>
<dbReference type="EMBL" id="JBHTJG010000017">
    <property type="protein sequence ID" value="MFD0948717.1"/>
    <property type="molecule type" value="Genomic_DNA"/>
</dbReference>
<evidence type="ECO:0000313" key="7">
    <source>
        <dbReference type="Proteomes" id="UP001596977"/>
    </source>
</evidence>
<keyword evidence="3" id="KW-0521">NADP</keyword>
<keyword evidence="7" id="KW-1185">Reference proteome</keyword>
<sequence>MGQPLDDAGLDTLFRTARSFNGYTDEPVTEADIRAIYDLLKMGPTSANMQPARFVWLLSQEGKDKLASFSSGTNAEKIRKAPAAVIIAMDLDFNEQLPWLFPHAPTAKDWFGDVDGRTPHAFRNSSLQGGYFILAARALGLDTGPMSGFDNAAVDAAFFPGQPNIRSNFISTLGHGDPSSIFDRLPRPEFEKFNRVE</sequence>
<protein>
    <submittedName>
        <fullName evidence="6">Malonic semialdehyde reductase</fullName>
        <ecNumber evidence="6">1.1.1.298</ecNumber>
    </submittedName>
</protein>
<keyword evidence="4 6" id="KW-0560">Oxidoreductase</keyword>
<evidence type="ECO:0000313" key="6">
    <source>
        <dbReference type="EMBL" id="MFD0948717.1"/>
    </source>
</evidence>
<accession>A0ABW3HBZ6</accession>
<evidence type="ECO:0000256" key="2">
    <source>
        <dbReference type="ARBA" id="ARBA00022643"/>
    </source>
</evidence>
<dbReference type="NCBIfam" id="NF003768">
    <property type="entry name" value="PRK05365.1"/>
    <property type="match status" value="1"/>
</dbReference>
<evidence type="ECO:0000256" key="1">
    <source>
        <dbReference type="ARBA" id="ARBA00022630"/>
    </source>
</evidence>
<dbReference type="Pfam" id="PF00881">
    <property type="entry name" value="Nitroreductase"/>
    <property type="match status" value="1"/>
</dbReference>
<gene>
    <name evidence="6" type="ORF">ACFQ1E_20435</name>
</gene>
<dbReference type="PANTHER" id="PTHR43543">
    <property type="entry name" value="MALONIC SEMIALDEHYDE REDUCTASE RUTE-RELATED"/>
    <property type="match status" value="1"/>
</dbReference>
<dbReference type="InterPro" id="IPR050461">
    <property type="entry name" value="Nitroreductase_HadB/RutE"/>
</dbReference>
<reference evidence="7" key="1">
    <citation type="journal article" date="2019" name="Int. J. Syst. Evol. Microbiol.">
        <title>The Global Catalogue of Microorganisms (GCM) 10K type strain sequencing project: providing services to taxonomists for standard genome sequencing and annotation.</title>
        <authorList>
            <consortium name="The Broad Institute Genomics Platform"/>
            <consortium name="The Broad Institute Genome Sequencing Center for Infectious Disease"/>
            <person name="Wu L."/>
            <person name="Ma J."/>
        </authorList>
    </citation>
    <scope>NUCLEOTIDE SEQUENCE [LARGE SCALE GENOMIC DNA]</scope>
    <source>
        <strain evidence="7">CCUG 62982</strain>
    </source>
</reference>
<dbReference type="EC" id="1.1.1.298" evidence="6"/>
<comment type="caution">
    <text evidence="6">The sequence shown here is derived from an EMBL/GenBank/DDBJ whole genome shotgun (WGS) entry which is preliminary data.</text>
</comment>
<dbReference type="InterPro" id="IPR023936">
    <property type="entry name" value="RutE-like"/>
</dbReference>
<dbReference type="Proteomes" id="UP001596977">
    <property type="component" value="Unassembled WGS sequence"/>
</dbReference>
<evidence type="ECO:0000256" key="4">
    <source>
        <dbReference type="ARBA" id="ARBA00023002"/>
    </source>
</evidence>
<dbReference type="RefSeq" id="WP_264946585.1">
    <property type="nucleotide sequence ID" value="NZ_JAPDRA010000016.1"/>
</dbReference>
<dbReference type="InterPro" id="IPR029479">
    <property type="entry name" value="Nitroreductase"/>
</dbReference>
<name>A0ABW3HBZ6_9SPHN</name>
<keyword evidence="2" id="KW-0288">FMN</keyword>
<keyword evidence="1" id="KW-0285">Flavoprotein</keyword>
<proteinExistence type="predicted"/>
<dbReference type="SUPFAM" id="SSF55469">
    <property type="entry name" value="FMN-dependent nitroreductase-like"/>
    <property type="match status" value="1"/>
</dbReference>
<dbReference type="Gene3D" id="3.40.109.10">
    <property type="entry name" value="NADH Oxidase"/>
    <property type="match status" value="1"/>
</dbReference>
<dbReference type="InterPro" id="IPR000415">
    <property type="entry name" value="Nitroreductase-like"/>
</dbReference>
<dbReference type="PANTHER" id="PTHR43543:SF1">
    <property type="entry name" value="MALONIC SEMIALDEHYDE REDUCTASE RUTE-RELATED"/>
    <property type="match status" value="1"/>
</dbReference>
<evidence type="ECO:0000259" key="5">
    <source>
        <dbReference type="Pfam" id="PF00881"/>
    </source>
</evidence>
<dbReference type="CDD" id="cd02148">
    <property type="entry name" value="RutE-like"/>
    <property type="match status" value="1"/>
</dbReference>